<sequence>MIRASGVGSWPQEPVREVVRRLRDVLADGHVPYAPEIPSRGPGADLVGRTAAQLAEMPVDLQPPGWRLTDAPGRDVSRAGAYLREDLDELAEAYDGYTGPMKVQLCGPWTLAASLWLPRGDRVLVDAGASRDVVQSLAEGAREVLTRVRRLVPGAEPVLQLDEPSLPAVLTGRLRSASGFGRLRAVDPGVVESGLRTVAEAVDGLAGSVSVHCCAPDVPFALLRRVGAVGVSVDTSLLTERTWESVAASVEGGTTLWAGIVPTDTTATHPRQVVEPFLDAWSRVGLETARLSQVVVTPACGLGTRTPAEAASVQRLAVDAAGLIAERL</sequence>
<dbReference type="RefSeq" id="WP_277192771.1">
    <property type="nucleotide sequence ID" value="NZ_JAROAV010000033.1"/>
</dbReference>
<protein>
    <submittedName>
        <fullName evidence="2">Methionine synthase</fullName>
    </submittedName>
</protein>
<evidence type="ECO:0000313" key="3">
    <source>
        <dbReference type="Proteomes" id="UP001528912"/>
    </source>
</evidence>
<dbReference type="EMBL" id="JAROAV010000033">
    <property type="protein sequence ID" value="MDF8265444.1"/>
    <property type="molecule type" value="Genomic_DNA"/>
</dbReference>
<dbReference type="SUPFAM" id="SSF51726">
    <property type="entry name" value="UROD/MetE-like"/>
    <property type="match status" value="1"/>
</dbReference>
<dbReference type="InterPro" id="IPR038071">
    <property type="entry name" value="UROD/MetE-like_sf"/>
</dbReference>
<proteinExistence type="predicted"/>
<keyword evidence="3" id="KW-1185">Reference proteome</keyword>
<reference evidence="2 3" key="1">
    <citation type="submission" date="2023-03" db="EMBL/GenBank/DDBJ databases">
        <title>YIM 133296 draft genome.</title>
        <authorList>
            <person name="Xiong L."/>
        </authorList>
    </citation>
    <scope>NUCLEOTIDE SEQUENCE [LARGE SCALE GENOMIC DNA]</scope>
    <source>
        <strain evidence="2 3">YIM 133296</strain>
    </source>
</reference>
<evidence type="ECO:0000259" key="1">
    <source>
        <dbReference type="Pfam" id="PF01717"/>
    </source>
</evidence>
<comment type="caution">
    <text evidence="2">The sequence shown here is derived from an EMBL/GenBank/DDBJ whole genome shotgun (WGS) entry which is preliminary data.</text>
</comment>
<name>A0ABT6C951_9MICO</name>
<organism evidence="2 3">
    <name type="scientific">Luteipulveratus flavus</name>
    <dbReference type="NCBI Taxonomy" id="3031728"/>
    <lineage>
        <taxon>Bacteria</taxon>
        <taxon>Bacillati</taxon>
        <taxon>Actinomycetota</taxon>
        <taxon>Actinomycetes</taxon>
        <taxon>Micrococcales</taxon>
        <taxon>Dermacoccaceae</taxon>
        <taxon>Luteipulveratus</taxon>
    </lineage>
</organism>
<dbReference type="Gene3D" id="3.20.20.210">
    <property type="match status" value="1"/>
</dbReference>
<gene>
    <name evidence="2" type="ORF">P4R38_14440</name>
</gene>
<dbReference type="Proteomes" id="UP001528912">
    <property type="component" value="Unassembled WGS sequence"/>
</dbReference>
<evidence type="ECO:0000313" key="2">
    <source>
        <dbReference type="EMBL" id="MDF8265444.1"/>
    </source>
</evidence>
<feature type="domain" description="Cobalamin-independent methionine synthase MetE C-terminal/archaeal" evidence="1">
    <location>
        <begin position="120"/>
        <end position="322"/>
    </location>
</feature>
<accession>A0ABT6C951</accession>
<dbReference type="InterPro" id="IPR002629">
    <property type="entry name" value="Met_Synth_C/arc"/>
</dbReference>
<dbReference type="Pfam" id="PF01717">
    <property type="entry name" value="Meth_synt_2"/>
    <property type="match status" value="1"/>
</dbReference>